<evidence type="ECO:0000313" key="3">
    <source>
        <dbReference type="RefSeq" id="XP_017976137.1"/>
    </source>
</evidence>
<evidence type="ECO:0000256" key="1">
    <source>
        <dbReference type="SAM" id="MobiDB-lite"/>
    </source>
</evidence>
<dbReference type="KEGG" id="tcc:18599942"/>
<feature type="region of interest" description="Disordered" evidence="1">
    <location>
        <begin position="109"/>
        <end position="143"/>
    </location>
</feature>
<dbReference type="GeneID" id="18599942"/>
<protein>
    <submittedName>
        <fullName evidence="3">Uncharacterized protein LOC18599942</fullName>
    </submittedName>
</protein>
<organism evidence="2 3">
    <name type="scientific">Theobroma cacao</name>
    <name type="common">Cacao</name>
    <name type="synonym">Cocoa</name>
    <dbReference type="NCBI Taxonomy" id="3641"/>
    <lineage>
        <taxon>Eukaryota</taxon>
        <taxon>Viridiplantae</taxon>
        <taxon>Streptophyta</taxon>
        <taxon>Embryophyta</taxon>
        <taxon>Tracheophyta</taxon>
        <taxon>Spermatophyta</taxon>
        <taxon>Magnoliopsida</taxon>
        <taxon>eudicotyledons</taxon>
        <taxon>Gunneridae</taxon>
        <taxon>Pentapetalae</taxon>
        <taxon>rosids</taxon>
        <taxon>malvids</taxon>
        <taxon>Malvales</taxon>
        <taxon>Malvaceae</taxon>
        <taxon>Byttnerioideae</taxon>
        <taxon>Theobroma</taxon>
    </lineage>
</organism>
<reference evidence="3" key="2">
    <citation type="submission" date="2025-08" db="UniProtKB">
        <authorList>
            <consortium name="RefSeq"/>
        </authorList>
    </citation>
    <scope>IDENTIFICATION</scope>
</reference>
<reference evidence="2" key="1">
    <citation type="journal article" date="1997" name="Nucleic Acids Res.">
        <title>tRNAscan-SE: a program for improved detection of transfer RNA genes in genomic sequence.</title>
        <authorList>
            <person name="Lowe T.M."/>
            <person name="Eddy S.R."/>
        </authorList>
    </citation>
    <scope>NUCLEOTIDE SEQUENCE [LARGE SCALE GENOMIC DNA]</scope>
    <source>
        <strain evidence="2">r\B97-61/B2</strain>
    </source>
</reference>
<dbReference type="RefSeq" id="XP_017976137.1">
    <property type="nucleotide sequence ID" value="XM_018120648.1"/>
</dbReference>
<evidence type="ECO:0000313" key="2">
    <source>
        <dbReference type="Proteomes" id="UP000694886"/>
    </source>
</evidence>
<proteinExistence type="predicted"/>
<gene>
    <name evidence="3" type="primary">LOC18599942</name>
</gene>
<dbReference type="AlphaFoldDB" id="A0AB32WE21"/>
<sequence length="143" mass="15908">MNGPNVLEDVGVELARTKAENRRMARWLRAKKLSVRRKKKELRRIKRVKQLLIAANKRMQELVDDFLFTAEADNNHVRQMNEAIQGMNDLSLDGNYNITTVNQVQPCCNSGSTTDGDNNSYYPGGGGGNSRGHGGGHDGGRHE</sequence>
<dbReference type="Gramene" id="Tc05v2_t021470.1">
    <property type="protein sequence ID" value="Tc05v2_p021470.1"/>
    <property type="gene ID" value="Tc05v2_g021470"/>
</dbReference>
<dbReference type="Proteomes" id="UP000694886">
    <property type="component" value="Chromosome 5"/>
</dbReference>
<feature type="compositionally biased region" description="Gly residues" evidence="1">
    <location>
        <begin position="123"/>
        <end position="133"/>
    </location>
</feature>
<accession>A0AB32WE21</accession>
<name>A0AB32WE21_THECC</name>